<dbReference type="Pfam" id="PF13087">
    <property type="entry name" value="AAA_12"/>
    <property type="match status" value="1"/>
</dbReference>
<dbReference type="InterPro" id="IPR045055">
    <property type="entry name" value="DNA2/NAM7-like"/>
</dbReference>
<reference evidence="4" key="1">
    <citation type="journal article" date="2013" name="Nature">
        <title>Pan genome of the phytoplankton Emiliania underpins its global distribution.</title>
        <authorList>
            <person name="Read B.A."/>
            <person name="Kegel J."/>
            <person name="Klute M.J."/>
            <person name="Kuo A."/>
            <person name="Lefebvre S.C."/>
            <person name="Maumus F."/>
            <person name="Mayer C."/>
            <person name="Miller J."/>
            <person name="Monier A."/>
            <person name="Salamov A."/>
            <person name="Young J."/>
            <person name="Aguilar M."/>
            <person name="Claverie J.M."/>
            <person name="Frickenhaus S."/>
            <person name="Gonzalez K."/>
            <person name="Herman E.K."/>
            <person name="Lin Y.C."/>
            <person name="Napier J."/>
            <person name="Ogata H."/>
            <person name="Sarno A.F."/>
            <person name="Shmutz J."/>
            <person name="Schroeder D."/>
            <person name="de Vargas C."/>
            <person name="Verret F."/>
            <person name="von Dassow P."/>
            <person name="Valentin K."/>
            <person name="Van de Peer Y."/>
            <person name="Wheeler G."/>
            <person name="Dacks J.B."/>
            <person name="Delwiche C.F."/>
            <person name="Dyhrman S.T."/>
            <person name="Glockner G."/>
            <person name="John U."/>
            <person name="Richards T."/>
            <person name="Worden A.Z."/>
            <person name="Zhang X."/>
            <person name="Grigoriev I.V."/>
            <person name="Allen A.E."/>
            <person name="Bidle K."/>
            <person name="Borodovsky M."/>
            <person name="Bowler C."/>
            <person name="Brownlee C."/>
            <person name="Cock J.M."/>
            <person name="Elias M."/>
            <person name="Gladyshev V.N."/>
            <person name="Groth M."/>
            <person name="Guda C."/>
            <person name="Hadaegh A."/>
            <person name="Iglesias-Rodriguez M.D."/>
            <person name="Jenkins J."/>
            <person name="Jones B.M."/>
            <person name="Lawson T."/>
            <person name="Leese F."/>
            <person name="Lindquist E."/>
            <person name="Lobanov A."/>
            <person name="Lomsadze A."/>
            <person name="Malik S.B."/>
            <person name="Marsh M.E."/>
            <person name="Mackinder L."/>
            <person name="Mock T."/>
            <person name="Mueller-Roeber B."/>
            <person name="Pagarete A."/>
            <person name="Parker M."/>
            <person name="Probert I."/>
            <person name="Quesneville H."/>
            <person name="Raines C."/>
            <person name="Rensing S.A."/>
            <person name="Riano-Pachon D.M."/>
            <person name="Richier S."/>
            <person name="Rokitta S."/>
            <person name="Shiraiwa Y."/>
            <person name="Soanes D.M."/>
            <person name="van der Giezen M."/>
            <person name="Wahlund T.M."/>
            <person name="Williams B."/>
            <person name="Wilson W."/>
            <person name="Wolfe G."/>
            <person name="Wurch L.L."/>
        </authorList>
    </citation>
    <scope>NUCLEOTIDE SEQUENCE</scope>
</reference>
<dbReference type="Gene3D" id="3.40.50.300">
    <property type="entry name" value="P-loop containing nucleotide triphosphate hydrolases"/>
    <property type="match status" value="1"/>
</dbReference>
<evidence type="ECO:0000259" key="2">
    <source>
        <dbReference type="Pfam" id="PF13087"/>
    </source>
</evidence>
<dbReference type="GO" id="GO:0006369">
    <property type="term" value="P:termination of RNA polymerase II transcription"/>
    <property type="evidence" value="ECO:0007669"/>
    <property type="project" value="TreeGrafter"/>
</dbReference>
<dbReference type="InterPro" id="IPR041679">
    <property type="entry name" value="DNA2/NAM7-like_C"/>
</dbReference>
<dbReference type="InterPro" id="IPR047187">
    <property type="entry name" value="SF1_C_Upf1"/>
</dbReference>
<dbReference type="Proteomes" id="UP000013827">
    <property type="component" value="Unassembled WGS sequence"/>
</dbReference>
<proteinExistence type="predicted"/>
<dbReference type="PaxDb" id="2903-EOD14020"/>
<dbReference type="HOGENOM" id="CLU_1144358_0_0_1"/>
<dbReference type="KEGG" id="ehx:EMIHUDRAFT_370926"/>
<dbReference type="GO" id="GO:0001147">
    <property type="term" value="F:transcription termination site sequence-specific DNA binding"/>
    <property type="evidence" value="ECO:0007669"/>
    <property type="project" value="TreeGrafter"/>
</dbReference>
<name>A0A0D3IRY5_EMIH1</name>
<protein>
    <recommendedName>
        <fullName evidence="2">DNA2/NAM7 helicase-like C-terminal domain-containing protein</fullName>
    </recommendedName>
</protein>
<dbReference type="CDD" id="cd18808">
    <property type="entry name" value="SF1_C_Upf1"/>
    <property type="match status" value="1"/>
</dbReference>
<dbReference type="RefSeq" id="XP_005766449.1">
    <property type="nucleotide sequence ID" value="XM_005766392.1"/>
</dbReference>
<dbReference type="InterPro" id="IPR027417">
    <property type="entry name" value="P-loop_NTPase"/>
</dbReference>
<feature type="region of interest" description="Disordered" evidence="1">
    <location>
        <begin position="208"/>
        <end position="243"/>
    </location>
</feature>
<feature type="compositionally biased region" description="Polar residues" evidence="1">
    <location>
        <begin position="234"/>
        <end position="243"/>
    </location>
</feature>
<evidence type="ECO:0000313" key="4">
    <source>
        <dbReference type="Proteomes" id="UP000013827"/>
    </source>
</evidence>
<evidence type="ECO:0000313" key="3">
    <source>
        <dbReference type="EnsemblProtists" id="EOD14020"/>
    </source>
</evidence>
<dbReference type="STRING" id="2903.R1DHM4"/>
<sequence>MRQARQPHGWGELYKRVLRLTPYTRQQRVLHSLLDRVCEALGLPADCVLVSSIDAFQGREADVVILSCVRAGPKQASIGFLKDEQRLNVALTRARHALYVVGAEESLSDGSRDWRALLEDARRRSCLCSLGLARQAAEAARAAREAAGPARAARGAAEAAAGRLRPQAEMAAQAAREAAASELRQVSNQFKRLAELLLAKIPETLLDGTREGDAAPRPPQLTELLPLPGRPGLNSPQRTPLRA</sequence>
<evidence type="ECO:0000256" key="1">
    <source>
        <dbReference type="SAM" id="MobiDB-lite"/>
    </source>
</evidence>
<feature type="domain" description="DNA2/NAM7 helicase-like C-terminal" evidence="2">
    <location>
        <begin position="15"/>
        <end position="104"/>
    </location>
</feature>
<reference evidence="3" key="2">
    <citation type="submission" date="2024-10" db="UniProtKB">
        <authorList>
            <consortium name="EnsemblProtists"/>
        </authorList>
    </citation>
    <scope>IDENTIFICATION</scope>
</reference>
<keyword evidence="4" id="KW-1185">Reference proteome</keyword>
<dbReference type="PANTHER" id="PTHR10887">
    <property type="entry name" value="DNA2/NAM7 HELICASE FAMILY"/>
    <property type="match status" value="1"/>
</dbReference>
<dbReference type="PANTHER" id="PTHR10887:SF495">
    <property type="entry name" value="HELICASE SENATAXIN ISOFORM X1-RELATED"/>
    <property type="match status" value="1"/>
</dbReference>
<dbReference type="SUPFAM" id="SSF52540">
    <property type="entry name" value="P-loop containing nucleoside triphosphate hydrolases"/>
    <property type="match status" value="1"/>
</dbReference>
<organism evidence="3 4">
    <name type="scientific">Emiliania huxleyi (strain CCMP1516)</name>
    <dbReference type="NCBI Taxonomy" id="280463"/>
    <lineage>
        <taxon>Eukaryota</taxon>
        <taxon>Haptista</taxon>
        <taxon>Haptophyta</taxon>
        <taxon>Prymnesiophyceae</taxon>
        <taxon>Isochrysidales</taxon>
        <taxon>Noelaerhabdaceae</taxon>
        <taxon>Emiliania</taxon>
    </lineage>
</organism>
<dbReference type="AlphaFoldDB" id="A0A0D3IRY5"/>
<dbReference type="EnsemblProtists" id="EOD14020">
    <property type="protein sequence ID" value="EOD14020"/>
    <property type="gene ID" value="EMIHUDRAFT_370926"/>
</dbReference>
<dbReference type="GO" id="GO:0016604">
    <property type="term" value="C:nuclear body"/>
    <property type="evidence" value="ECO:0007669"/>
    <property type="project" value="TreeGrafter"/>
</dbReference>
<dbReference type="eggNOG" id="KOG1801">
    <property type="taxonomic scope" value="Eukaryota"/>
</dbReference>
<dbReference type="GeneID" id="17260173"/>
<accession>A0A0D3IRY5</accession>